<evidence type="ECO:0000256" key="9">
    <source>
        <dbReference type="ARBA" id="ARBA00022982"/>
    </source>
</evidence>
<dbReference type="PANTHER" id="PTHR11435:SF1">
    <property type="entry name" value="NADH-UBIQUINONE OXIDOREDUCTASE CHAIN 6"/>
    <property type="match status" value="1"/>
</dbReference>
<dbReference type="GeneID" id="8673436"/>
<evidence type="ECO:0000256" key="11">
    <source>
        <dbReference type="ARBA" id="ARBA00023027"/>
    </source>
</evidence>
<evidence type="ECO:0000256" key="6">
    <source>
        <dbReference type="ARBA" id="ARBA00022660"/>
    </source>
</evidence>
<comment type="catalytic activity">
    <reaction evidence="14 15">
        <text>a ubiquinone + NADH + 5 H(+)(in) = a ubiquinol + NAD(+) + 4 H(+)(out)</text>
        <dbReference type="Rhea" id="RHEA:29091"/>
        <dbReference type="Rhea" id="RHEA-COMP:9565"/>
        <dbReference type="Rhea" id="RHEA-COMP:9566"/>
        <dbReference type="ChEBI" id="CHEBI:15378"/>
        <dbReference type="ChEBI" id="CHEBI:16389"/>
        <dbReference type="ChEBI" id="CHEBI:17976"/>
        <dbReference type="ChEBI" id="CHEBI:57540"/>
        <dbReference type="ChEBI" id="CHEBI:57945"/>
        <dbReference type="EC" id="7.1.1.2"/>
    </reaction>
</comment>
<evidence type="ECO:0000256" key="13">
    <source>
        <dbReference type="ARBA" id="ARBA00023136"/>
    </source>
</evidence>
<evidence type="ECO:0000256" key="14">
    <source>
        <dbReference type="ARBA" id="ARBA00049551"/>
    </source>
</evidence>
<gene>
    <name evidence="17" type="primary">ND6</name>
</gene>
<reference evidence="17" key="1">
    <citation type="submission" date="2008-08" db="EMBL/GenBank/DDBJ databases">
        <authorList>
            <person name="Inoue J."/>
            <person name="Miya M."/>
            <person name="Aoyama J."/>
            <person name="Tsukamoto K."/>
            <person name="Nishida M."/>
        </authorList>
    </citation>
    <scope>NUCLEOTIDE SEQUENCE</scope>
    <source>
        <tissue evidence="17">Muscle</tissue>
    </source>
</reference>
<dbReference type="InterPro" id="IPR001457">
    <property type="entry name" value="NADH_UbQ/plastoQ_OxRdtase_su6"/>
</dbReference>
<evidence type="ECO:0000256" key="16">
    <source>
        <dbReference type="SAM" id="SignalP"/>
    </source>
</evidence>
<comment type="similarity">
    <text evidence="2 15">Belongs to the complex I subunit 6 family.</text>
</comment>
<organism evidence="17">
    <name type="scientific">Ariosoma shiroanago</name>
    <name type="common">Conger eel</name>
    <dbReference type="NCBI Taxonomy" id="135220"/>
    <lineage>
        <taxon>Eukaryota</taxon>
        <taxon>Metazoa</taxon>
        <taxon>Chordata</taxon>
        <taxon>Craniata</taxon>
        <taxon>Vertebrata</taxon>
        <taxon>Euteleostomi</taxon>
        <taxon>Actinopterygii</taxon>
        <taxon>Neopterygii</taxon>
        <taxon>Teleostei</taxon>
        <taxon>Anguilliformes</taxon>
        <taxon>Congridae</taxon>
        <taxon>Ariosoma</taxon>
    </lineage>
</organism>
<feature type="signal peptide" evidence="16">
    <location>
        <begin position="1"/>
        <end position="15"/>
    </location>
</feature>
<evidence type="ECO:0000256" key="1">
    <source>
        <dbReference type="ARBA" id="ARBA00004225"/>
    </source>
</evidence>
<dbReference type="GO" id="GO:0031966">
    <property type="term" value="C:mitochondrial membrane"/>
    <property type="evidence" value="ECO:0007669"/>
    <property type="project" value="UniProtKB-SubCell"/>
</dbReference>
<comment type="function">
    <text evidence="15">Core subunit of the mitochondrial membrane respiratory chain NADH dehydrogenase (Complex I) which catalyzes electron transfer from NADH through the respiratory chain, using ubiquinone as an electron acceptor. Essential for the catalytic activity and assembly of complex I.</text>
</comment>
<dbReference type="Pfam" id="PF00499">
    <property type="entry name" value="Oxidored_q3"/>
    <property type="match status" value="1"/>
</dbReference>
<evidence type="ECO:0000313" key="17">
    <source>
        <dbReference type="EMBL" id="BAI53418.1"/>
    </source>
</evidence>
<keyword evidence="9 15" id="KW-0249">Electron transport</keyword>
<name>D1YU34_ARISH</name>
<keyword evidence="12 15" id="KW-0496">Mitochondrion</keyword>
<keyword evidence="13 15" id="KW-0472">Membrane</keyword>
<evidence type="ECO:0000256" key="2">
    <source>
        <dbReference type="ARBA" id="ARBA00005698"/>
    </source>
</evidence>
<reference evidence="17" key="2">
    <citation type="journal article" date="2010" name="Biol. Lett.">
        <title>Deep-ocean origin of the freshwater eels.</title>
        <authorList>
            <person name="Inoue J.G."/>
            <person name="Miya M."/>
            <person name="Miller M.J."/>
            <person name="Sado T."/>
            <person name="Hanel R."/>
            <person name="Hatooka K."/>
            <person name="Aoyama J."/>
            <person name="Minegishi Y."/>
            <person name="Nishida M."/>
            <person name="Tsukamoto K."/>
        </authorList>
    </citation>
    <scope>NUCLEOTIDE SEQUENCE</scope>
    <source>
        <tissue evidence="17">Muscle</tissue>
    </source>
</reference>
<keyword evidence="11 15" id="KW-0520">NAD</keyword>
<keyword evidence="7 15" id="KW-0812">Transmembrane</keyword>
<comment type="subcellular location">
    <subcellularLocation>
        <location evidence="1 15">Mitochondrion membrane</location>
        <topology evidence="1 15">Multi-pass membrane protein</topology>
    </subcellularLocation>
</comment>
<protein>
    <recommendedName>
        <fullName evidence="4 15">NADH-ubiquinone oxidoreductase chain 6</fullName>
        <ecNumber evidence="3 15">7.1.1.2</ecNumber>
    </recommendedName>
</protein>
<evidence type="ECO:0000256" key="8">
    <source>
        <dbReference type="ARBA" id="ARBA00022967"/>
    </source>
</evidence>
<keyword evidence="15" id="KW-0830">Ubiquinone</keyword>
<keyword evidence="8 15" id="KW-1278">Translocase</keyword>
<dbReference type="AlphaFoldDB" id="D1YU34"/>
<dbReference type="PANTHER" id="PTHR11435">
    <property type="entry name" value="NADH UBIQUINONE OXIDOREDUCTASE SUBUNIT ND6"/>
    <property type="match status" value="1"/>
</dbReference>
<dbReference type="InterPro" id="IPR050269">
    <property type="entry name" value="ComplexI_Subunit6"/>
</dbReference>
<dbReference type="CTD" id="4541"/>
<feature type="chain" id="PRO_5012067743" description="NADH-ubiquinone oxidoreductase chain 6" evidence="16">
    <location>
        <begin position="16"/>
        <end position="171"/>
    </location>
</feature>
<feature type="transmembrane region" description="Helical" evidence="15">
    <location>
        <begin position="134"/>
        <end position="157"/>
    </location>
</feature>
<geneLocation type="mitochondrion" evidence="17"/>
<feature type="transmembrane region" description="Helical" evidence="15">
    <location>
        <begin position="28"/>
        <end position="46"/>
    </location>
</feature>
<evidence type="ECO:0000256" key="10">
    <source>
        <dbReference type="ARBA" id="ARBA00022989"/>
    </source>
</evidence>
<keyword evidence="6 15" id="KW-0679">Respiratory chain</keyword>
<dbReference type="RefSeq" id="YP_003345410.1">
    <property type="nucleotide sequence ID" value="NC_013632.1"/>
</dbReference>
<dbReference type="EMBL" id="AP010861">
    <property type="protein sequence ID" value="BAI53418.1"/>
    <property type="molecule type" value="Genomic_DNA"/>
</dbReference>
<evidence type="ECO:0000256" key="12">
    <source>
        <dbReference type="ARBA" id="ARBA00023128"/>
    </source>
</evidence>
<dbReference type="EC" id="7.1.1.2" evidence="3 15"/>
<evidence type="ECO:0000256" key="5">
    <source>
        <dbReference type="ARBA" id="ARBA00022448"/>
    </source>
</evidence>
<dbReference type="Gene3D" id="1.20.120.1200">
    <property type="entry name" value="NADH-ubiquinone/plastoquinone oxidoreductase chain 6, subunit NuoJ"/>
    <property type="match status" value="1"/>
</dbReference>
<keyword evidence="16" id="KW-0732">Signal</keyword>
<keyword evidence="10 15" id="KW-1133">Transmembrane helix</keyword>
<dbReference type="InterPro" id="IPR042106">
    <property type="entry name" value="Nuo/plastoQ_OxRdtase_6_NuoJ"/>
</dbReference>
<feature type="transmembrane region" description="Helical" evidence="15">
    <location>
        <begin position="53"/>
        <end position="75"/>
    </location>
</feature>
<evidence type="ECO:0000256" key="7">
    <source>
        <dbReference type="ARBA" id="ARBA00022692"/>
    </source>
</evidence>
<evidence type="ECO:0000256" key="3">
    <source>
        <dbReference type="ARBA" id="ARBA00012944"/>
    </source>
</evidence>
<keyword evidence="5 15" id="KW-0813">Transport</keyword>
<dbReference type="GO" id="GO:0008137">
    <property type="term" value="F:NADH dehydrogenase (ubiquinone) activity"/>
    <property type="evidence" value="ECO:0007669"/>
    <property type="project" value="UniProtKB-UniRule"/>
</dbReference>
<evidence type="ECO:0000256" key="15">
    <source>
        <dbReference type="RuleBase" id="RU004430"/>
    </source>
</evidence>
<accession>D1YU34</accession>
<sequence>MSYLIFPSMVILVLGAVGVASNPSPYYAALGLVMAAAGGCGILIGCGGFFISLVLFLVYLGGMLVVFGYTAALVSDDYPEEFMEWSVAYRLVGCLLITVLLDSLGGRSVYVCVQVGEHSRHSAVSSELGGMSCLYGDGGLLLIICGWVLLLTLLVILELTRGGGWGTLRSI</sequence>
<proteinExistence type="inferred from homology"/>
<evidence type="ECO:0000256" key="4">
    <source>
        <dbReference type="ARBA" id="ARBA00021095"/>
    </source>
</evidence>